<evidence type="ECO:0000313" key="1">
    <source>
        <dbReference type="EMBL" id="KAG0441066.1"/>
    </source>
</evidence>
<dbReference type="Proteomes" id="UP000805193">
    <property type="component" value="Unassembled WGS sequence"/>
</dbReference>
<comment type="caution">
    <text evidence="1">The sequence shown here is derived from an EMBL/GenBank/DDBJ whole genome shotgun (WGS) entry which is preliminary data.</text>
</comment>
<accession>A0AC60QUE7</accession>
<feature type="non-terminal residue" evidence="1">
    <location>
        <position position="1"/>
    </location>
</feature>
<protein>
    <submittedName>
        <fullName evidence="1">Uncharacterized protein</fullName>
    </submittedName>
</protein>
<evidence type="ECO:0000313" key="2">
    <source>
        <dbReference type="Proteomes" id="UP000805193"/>
    </source>
</evidence>
<dbReference type="EMBL" id="JABSTQ010004778">
    <property type="protein sequence ID" value="KAG0441066.1"/>
    <property type="molecule type" value="Genomic_DNA"/>
</dbReference>
<sequence length="438" mass="48091">VPPSCTTVSLKKKKKKKEENTDLQTLATWWRRSGGEVQQEERPTMASKSERERQKQIQDKCQAILGPRWASWNLGMFLCIRCAGIHRNLGVHISRVKSVNLDTWTPEQVACLQQMGNSKGRAVYEANLPDNFRRPQTDSSLEAFIRSKYEQKKYIAKEWVQPPMPPPAFDIEEDRKKDKDKKRPKAKASSSEVPVTTKAADDDGGGRVCCKGGGAAFFSQTAPAAETARNVLTKESILSLYNKNNSSAAFGGQQPPQMAPQHIYGMQGGPFGTAQGYLPGVQPLPTALRIAQAALLRFTNRSELTAKEAECSDPRPLSQPSGKGDHRNPHIPLLKTVARVFTVSAVNSWPAGPKNQKIQVQVHERGHHNLAQHHRRRADTAGHRCRGTSWPAVGGSQAGVMAEAPKRPTTAAHQRRPSKEVPDTLPGGFGAISAAVGW</sequence>
<gene>
    <name evidence="1" type="ORF">HPB47_016060</name>
</gene>
<reference evidence="1 2" key="1">
    <citation type="journal article" date="2020" name="Cell">
        <title>Large-Scale Comparative Analyses of Tick Genomes Elucidate Their Genetic Diversity and Vector Capacities.</title>
        <authorList>
            <consortium name="Tick Genome and Microbiome Consortium (TIGMIC)"/>
            <person name="Jia N."/>
            <person name="Wang J."/>
            <person name="Shi W."/>
            <person name="Du L."/>
            <person name="Sun Y."/>
            <person name="Zhan W."/>
            <person name="Jiang J.F."/>
            <person name="Wang Q."/>
            <person name="Zhang B."/>
            <person name="Ji P."/>
            <person name="Bell-Sakyi L."/>
            <person name="Cui X.M."/>
            <person name="Yuan T.T."/>
            <person name="Jiang B.G."/>
            <person name="Yang W.F."/>
            <person name="Lam T.T."/>
            <person name="Chang Q.C."/>
            <person name="Ding S.J."/>
            <person name="Wang X.J."/>
            <person name="Zhu J.G."/>
            <person name="Ruan X.D."/>
            <person name="Zhao L."/>
            <person name="Wei J.T."/>
            <person name="Ye R.Z."/>
            <person name="Que T.C."/>
            <person name="Du C.H."/>
            <person name="Zhou Y.H."/>
            <person name="Cheng J.X."/>
            <person name="Dai P.F."/>
            <person name="Guo W.B."/>
            <person name="Han X.H."/>
            <person name="Huang E.J."/>
            <person name="Li L.F."/>
            <person name="Wei W."/>
            <person name="Gao Y.C."/>
            <person name="Liu J.Z."/>
            <person name="Shao H.Z."/>
            <person name="Wang X."/>
            <person name="Wang C.C."/>
            <person name="Yang T.C."/>
            <person name="Huo Q.B."/>
            <person name="Li W."/>
            <person name="Chen H.Y."/>
            <person name="Chen S.E."/>
            <person name="Zhou L.G."/>
            <person name="Ni X.B."/>
            <person name="Tian J.H."/>
            <person name="Sheng Y."/>
            <person name="Liu T."/>
            <person name="Pan Y.S."/>
            <person name="Xia L.Y."/>
            <person name="Li J."/>
            <person name="Zhao F."/>
            <person name="Cao W.C."/>
        </authorList>
    </citation>
    <scope>NUCLEOTIDE SEQUENCE [LARGE SCALE GENOMIC DNA]</scope>
    <source>
        <strain evidence="1">Iper-2018</strain>
    </source>
</reference>
<keyword evidence="2" id="KW-1185">Reference proteome</keyword>
<proteinExistence type="predicted"/>
<name>A0AC60QUE7_IXOPE</name>
<organism evidence="1 2">
    <name type="scientific">Ixodes persulcatus</name>
    <name type="common">Taiga tick</name>
    <dbReference type="NCBI Taxonomy" id="34615"/>
    <lineage>
        <taxon>Eukaryota</taxon>
        <taxon>Metazoa</taxon>
        <taxon>Ecdysozoa</taxon>
        <taxon>Arthropoda</taxon>
        <taxon>Chelicerata</taxon>
        <taxon>Arachnida</taxon>
        <taxon>Acari</taxon>
        <taxon>Parasitiformes</taxon>
        <taxon>Ixodida</taxon>
        <taxon>Ixodoidea</taxon>
        <taxon>Ixodidae</taxon>
        <taxon>Ixodinae</taxon>
        <taxon>Ixodes</taxon>
    </lineage>
</organism>